<feature type="domain" description="Transposase IS204/IS1001/IS1096/IS1165 DDE" evidence="1">
    <location>
        <begin position="169"/>
        <end position="409"/>
    </location>
</feature>
<accession>K0MBH0</accession>
<dbReference type="AlphaFoldDB" id="K0MBH0"/>
<feature type="domain" description="Transposase IS204/IS1001/IS1096/IS1165 zinc-finger" evidence="3">
    <location>
        <begin position="53"/>
        <end position="98"/>
    </location>
</feature>
<dbReference type="Pfam" id="PF14690">
    <property type="entry name" value="Zn_ribbon_ISL3"/>
    <property type="match status" value="1"/>
</dbReference>
<dbReference type="Pfam" id="PF13542">
    <property type="entry name" value="HTH_Tnp_ISL3"/>
    <property type="match status" value="1"/>
</dbReference>
<sequence>MTAGICHQECREMLDRKLLESLGSWQGYGVERVEWPEDPGRTLSIYLKPTAKVMLCEQCGARCRQVHETTVRRVRDLPLFEYRVVLHVPRRRLWCEQCGGPRLERLAWLGRYQRVTDRLAQACSQLLQSSNVQAVARFFELGWHTVKTLDKARLRASVREPDWSKIEYLAMDEFALHKGHRYATVVVDPIGRQVLWIGPGRSRETARAFFEQLPPGAAQRIKAVAIDMTTAYELEIQAHSPQAEIVYDLFHVVAKYGREVIDRVRVDQANQLRQDRPARRIIKSSRWLLLRNRDNLDRQQAVRLDELLQANQPLLTVYVLRDELKRLWFYQRPAWARQAWNHWYEQAEQSGIPALNTFAQRLKGYLHGILARCRHPLNTSIVEGINNTIKVIKRRAYGYRDQEYFFLKIRAAFPGNAR</sequence>
<dbReference type="HOGENOM" id="CLU_041900_0_2_4"/>
<evidence type="ECO:0000259" key="1">
    <source>
        <dbReference type="Pfam" id="PF01610"/>
    </source>
</evidence>
<reference evidence="4 5" key="1">
    <citation type="journal article" date="2012" name="BMC Genomics">
        <title>Comparative genomics of the classical Bordetella subspecies: the evolution and exchange of virulence-associated diversity amongst closely related pathogens.</title>
        <authorList>
            <person name="Park J."/>
            <person name="Zhang Y."/>
            <person name="Buboltz A.M."/>
            <person name="Zhang X."/>
            <person name="Schuster S.C."/>
            <person name="Ahuja U."/>
            <person name="Liu M."/>
            <person name="Miller J.F."/>
            <person name="Sebaihia M."/>
            <person name="Bentley S.D."/>
            <person name="Parkhill J."/>
            <person name="Harvill E.T."/>
        </authorList>
    </citation>
    <scope>NUCLEOTIDE SEQUENCE [LARGE SCALE GENOMIC DNA]</scope>
    <source>
        <strain evidence="4 5">Bpp5</strain>
    </source>
</reference>
<dbReference type="EMBL" id="HE965803">
    <property type="protein sequence ID" value="CCJ48505.1"/>
    <property type="molecule type" value="Genomic_DNA"/>
</dbReference>
<dbReference type="KEGG" id="bpar:BN117_1172"/>
<dbReference type="NCBIfam" id="NF033550">
    <property type="entry name" value="transpos_ISL3"/>
    <property type="match status" value="1"/>
</dbReference>
<evidence type="ECO:0000313" key="5">
    <source>
        <dbReference type="Proteomes" id="UP000008035"/>
    </source>
</evidence>
<dbReference type="InterPro" id="IPR002560">
    <property type="entry name" value="Transposase_DDE"/>
</dbReference>
<dbReference type="InterPro" id="IPR032877">
    <property type="entry name" value="Transposase_HTH"/>
</dbReference>
<gene>
    <name evidence="4" type="ordered locus">BN117_1172</name>
</gene>
<dbReference type="PANTHER" id="PTHR33498">
    <property type="entry name" value="TRANSPOSASE FOR INSERTION SEQUENCE ELEMENT IS1557"/>
    <property type="match status" value="1"/>
</dbReference>
<proteinExistence type="predicted"/>
<protein>
    <submittedName>
        <fullName evidence="4">Transposase</fullName>
    </submittedName>
</protein>
<dbReference type="InterPro" id="IPR029261">
    <property type="entry name" value="Transposase_Znf"/>
</dbReference>
<name>K0MBH0_BORPB</name>
<dbReference type="InterPro" id="IPR047951">
    <property type="entry name" value="Transpos_ISL3"/>
</dbReference>
<evidence type="ECO:0000313" key="4">
    <source>
        <dbReference type="EMBL" id="CCJ48505.1"/>
    </source>
</evidence>
<organism evidence="4 5">
    <name type="scientific">Bordetella parapertussis (strain Bpp5)</name>
    <dbReference type="NCBI Taxonomy" id="1208660"/>
    <lineage>
        <taxon>Bacteria</taxon>
        <taxon>Pseudomonadati</taxon>
        <taxon>Pseudomonadota</taxon>
        <taxon>Betaproteobacteria</taxon>
        <taxon>Burkholderiales</taxon>
        <taxon>Alcaligenaceae</taxon>
        <taxon>Bordetella</taxon>
    </lineage>
</organism>
<dbReference type="Pfam" id="PF01610">
    <property type="entry name" value="DDE_Tnp_ISL3"/>
    <property type="match status" value="1"/>
</dbReference>
<evidence type="ECO:0000259" key="3">
    <source>
        <dbReference type="Pfam" id="PF14690"/>
    </source>
</evidence>
<evidence type="ECO:0000259" key="2">
    <source>
        <dbReference type="Pfam" id="PF13542"/>
    </source>
</evidence>
<dbReference type="PANTHER" id="PTHR33498:SF1">
    <property type="entry name" value="TRANSPOSASE FOR INSERTION SEQUENCE ELEMENT IS1557"/>
    <property type="match status" value="1"/>
</dbReference>
<dbReference type="Proteomes" id="UP000008035">
    <property type="component" value="Chromosome"/>
</dbReference>
<feature type="domain" description="Transposase IS204/IS1001/IS1096/IS1165 helix-turn-helix" evidence="2">
    <location>
        <begin position="105"/>
        <end position="151"/>
    </location>
</feature>